<reference evidence="1" key="1">
    <citation type="submission" date="2018-05" db="EMBL/GenBank/DDBJ databases">
        <authorList>
            <person name="Lanie J.A."/>
            <person name="Ng W.-L."/>
            <person name="Kazmierczak K.M."/>
            <person name="Andrzejewski T.M."/>
            <person name="Davidsen T.M."/>
            <person name="Wayne K.J."/>
            <person name="Tettelin H."/>
            <person name="Glass J.I."/>
            <person name="Rusch D."/>
            <person name="Podicherti R."/>
            <person name="Tsui H.-C.T."/>
            <person name="Winkler M.E."/>
        </authorList>
    </citation>
    <scope>NUCLEOTIDE SEQUENCE</scope>
</reference>
<proteinExistence type="predicted"/>
<dbReference type="AlphaFoldDB" id="A0A381TVM2"/>
<evidence type="ECO:0000313" key="1">
    <source>
        <dbReference type="EMBL" id="SVA20095.1"/>
    </source>
</evidence>
<sequence length="73" mass="7382">MPGQVRSLASERGERAALGWAAVMLVAPLAGVTKRFSGPAGADGCLPPSVEGCADRPASLCMSQLNSAELSPL</sequence>
<accession>A0A381TVM2</accession>
<organism evidence="1">
    <name type="scientific">marine metagenome</name>
    <dbReference type="NCBI Taxonomy" id="408172"/>
    <lineage>
        <taxon>unclassified sequences</taxon>
        <taxon>metagenomes</taxon>
        <taxon>ecological metagenomes</taxon>
    </lineage>
</organism>
<gene>
    <name evidence="1" type="ORF">METZ01_LOCUS72949</name>
</gene>
<name>A0A381TVM2_9ZZZZ</name>
<dbReference type="EMBL" id="UINC01005248">
    <property type="protein sequence ID" value="SVA20095.1"/>
    <property type="molecule type" value="Genomic_DNA"/>
</dbReference>
<protein>
    <submittedName>
        <fullName evidence="1">Uncharacterized protein</fullName>
    </submittedName>
</protein>